<evidence type="ECO:0000256" key="1">
    <source>
        <dbReference type="SAM" id="MobiDB-lite"/>
    </source>
</evidence>
<dbReference type="AlphaFoldDB" id="A0A4U0TP00"/>
<proteinExistence type="predicted"/>
<comment type="caution">
    <text evidence="2">The sequence shown here is derived from an EMBL/GenBank/DDBJ whole genome shotgun (WGS) entry which is preliminary data.</text>
</comment>
<accession>A0A4U0TP00</accession>
<evidence type="ECO:0000313" key="2">
    <source>
        <dbReference type="EMBL" id="TKA23781.1"/>
    </source>
</evidence>
<evidence type="ECO:0000313" key="3">
    <source>
        <dbReference type="Proteomes" id="UP000308549"/>
    </source>
</evidence>
<dbReference type="OrthoDB" id="2590867at2759"/>
<dbReference type="Proteomes" id="UP000308549">
    <property type="component" value="Unassembled WGS sequence"/>
</dbReference>
<organism evidence="2 3">
    <name type="scientific">Salinomyces thailandicus</name>
    <dbReference type="NCBI Taxonomy" id="706561"/>
    <lineage>
        <taxon>Eukaryota</taxon>
        <taxon>Fungi</taxon>
        <taxon>Dikarya</taxon>
        <taxon>Ascomycota</taxon>
        <taxon>Pezizomycotina</taxon>
        <taxon>Dothideomycetes</taxon>
        <taxon>Dothideomycetidae</taxon>
        <taxon>Mycosphaerellales</taxon>
        <taxon>Teratosphaeriaceae</taxon>
        <taxon>Salinomyces</taxon>
    </lineage>
</organism>
<protein>
    <submittedName>
        <fullName evidence="2">Uncharacterized protein</fullName>
    </submittedName>
</protein>
<dbReference type="EMBL" id="NAJL01000051">
    <property type="protein sequence ID" value="TKA23781.1"/>
    <property type="molecule type" value="Genomic_DNA"/>
</dbReference>
<feature type="region of interest" description="Disordered" evidence="1">
    <location>
        <begin position="1"/>
        <end position="90"/>
    </location>
</feature>
<sequence>MLIQPAGPHNSDVLNVLDPRVKPEPEKMRGNVDQNDGLGPAPSTKGPHKSDLANILDPKVKPDPSHLGNQGKSMEAPVEAEKQGGQPKSS</sequence>
<gene>
    <name evidence="2" type="ORF">B0A50_07063</name>
</gene>
<keyword evidence="3" id="KW-1185">Reference proteome</keyword>
<feature type="compositionally biased region" description="Basic and acidic residues" evidence="1">
    <location>
        <begin position="19"/>
        <end position="30"/>
    </location>
</feature>
<reference evidence="2 3" key="1">
    <citation type="submission" date="2017-03" db="EMBL/GenBank/DDBJ databases">
        <title>Genomes of endolithic fungi from Antarctica.</title>
        <authorList>
            <person name="Coleine C."/>
            <person name="Masonjones S."/>
            <person name="Stajich J.E."/>
        </authorList>
    </citation>
    <scope>NUCLEOTIDE SEQUENCE [LARGE SCALE GENOMIC DNA]</scope>
    <source>
        <strain evidence="2 3">CCFEE 6315</strain>
    </source>
</reference>
<name>A0A4U0TP00_9PEZI</name>